<reference evidence="5" key="1">
    <citation type="journal article" date="2019" name="Int. J. Syst. Evol. Microbiol.">
        <title>The Global Catalogue of Microorganisms (GCM) 10K type strain sequencing project: providing services to taxonomists for standard genome sequencing and annotation.</title>
        <authorList>
            <consortium name="The Broad Institute Genomics Platform"/>
            <consortium name="The Broad Institute Genome Sequencing Center for Infectious Disease"/>
            <person name="Wu L."/>
            <person name="Ma J."/>
        </authorList>
    </citation>
    <scope>NUCLEOTIDE SEQUENCE [LARGE SCALE GENOMIC DNA]</scope>
    <source>
        <strain evidence="5">CGMCC 1.3240</strain>
    </source>
</reference>
<dbReference type="CDD" id="cd03416">
    <property type="entry name" value="CbiX_SirB_N"/>
    <property type="match status" value="1"/>
</dbReference>
<dbReference type="Proteomes" id="UP001596047">
    <property type="component" value="Unassembled WGS sequence"/>
</dbReference>
<organism evidence="4 5">
    <name type="scientific">Paenibacillus solisilvae</name>
    <dbReference type="NCBI Taxonomy" id="2486751"/>
    <lineage>
        <taxon>Bacteria</taxon>
        <taxon>Bacillati</taxon>
        <taxon>Bacillota</taxon>
        <taxon>Bacilli</taxon>
        <taxon>Bacillales</taxon>
        <taxon>Paenibacillaceae</taxon>
        <taxon>Paenibacillus</taxon>
    </lineage>
</organism>
<evidence type="ECO:0000256" key="1">
    <source>
        <dbReference type="ARBA" id="ARBA00022723"/>
    </source>
</evidence>
<feature type="region of interest" description="Disordered" evidence="3">
    <location>
        <begin position="273"/>
        <end position="311"/>
    </location>
</feature>
<comment type="caution">
    <text evidence="4">The sequence shown here is derived from an EMBL/GenBank/DDBJ whole genome shotgun (WGS) entry which is preliminary data.</text>
</comment>
<dbReference type="InterPro" id="IPR002762">
    <property type="entry name" value="CbiX-like"/>
</dbReference>
<dbReference type="RefSeq" id="WP_379187765.1">
    <property type="nucleotide sequence ID" value="NZ_JBHSOW010000032.1"/>
</dbReference>
<evidence type="ECO:0000313" key="5">
    <source>
        <dbReference type="Proteomes" id="UP001596047"/>
    </source>
</evidence>
<protein>
    <submittedName>
        <fullName evidence="4">Sirohydrochlorin chelatase</fullName>
    </submittedName>
</protein>
<evidence type="ECO:0000256" key="3">
    <source>
        <dbReference type="SAM" id="MobiDB-lite"/>
    </source>
</evidence>
<dbReference type="PANTHER" id="PTHR33542">
    <property type="entry name" value="SIROHYDROCHLORIN FERROCHELATASE, CHLOROPLASTIC"/>
    <property type="match status" value="1"/>
</dbReference>
<name>A0ABW0VWW1_9BACL</name>
<accession>A0ABW0VWW1</accession>
<evidence type="ECO:0000256" key="2">
    <source>
        <dbReference type="ARBA" id="ARBA00023239"/>
    </source>
</evidence>
<dbReference type="InterPro" id="IPR050963">
    <property type="entry name" value="Sirohydro_Cobaltochel/CbiX"/>
</dbReference>
<dbReference type="SUPFAM" id="SSF53800">
    <property type="entry name" value="Chelatase"/>
    <property type="match status" value="1"/>
</dbReference>
<dbReference type="PANTHER" id="PTHR33542:SF3">
    <property type="entry name" value="SIROHYDROCHLORIN FERROCHELATASE, CHLOROPLASTIC"/>
    <property type="match status" value="1"/>
</dbReference>
<proteinExistence type="predicted"/>
<keyword evidence="1" id="KW-0479">Metal-binding</keyword>
<gene>
    <name evidence="4" type="ORF">ACFPYJ_08955</name>
</gene>
<dbReference type="Pfam" id="PF01903">
    <property type="entry name" value="CbiX"/>
    <property type="match status" value="2"/>
</dbReference>
<sequence length="311" mass="35218">MEAILLVGHGSRDNEGNEEMLRFADSVRTSAKGRWVETCFLEFVSPTIPQGIARCVEAGATRIVLVPIILFAAGHSKIHIPHEIDHAKLKYPNVSFAYGQPIGIHQKVLDILASRLTEAGYRMNGETSQRDQDTAVLLLGRGSSDADANSNFLKMARLLWEKLPIKWVESSFIGVTEPSFPEGLERCKLLGAKKIYVLPYFLFTGILIKRIEQMTAEFAVAHPNIDVELAGYFGFHPQLVELLLDRVEEASEGRALMNCDMCKYRMEAAKHHDHHHDHDHGHSHDHDHDHHDHDHHDHNHQHPDKKREVVS</sequence>
<keyword evidence="5" id="KW-1185">Reference proteome</keyword>
<dbReference type="CDD" id="cd03414">
    <property type="entry name" value="CbiX_SirB_C"/>
    <property type="match status" value="1"/>
</dbReference>
<evidence type="ECO:0000313" key="4">
    <source>
        <dbReference type="EMBL" id="MFC5649254.1"/>
    </source>
</evidence>
<dbReference type="Gene3D" id="3.40.50.1400">
    <property type="match status" value="2"/>
</dbReference>
<keyword evidence="2" id="KW-0456">Lyase</keyword>
<dbReference type="EMBL" id="JBHSOW010000032">
    <property type="protein sequence ID" value="MFC5649254.1"/>
    <property type="molecule type" value="Genomic_DNA"/>
</dbReference>